<dbReference type="InterPro" id="IPR009050">
    <property type="entry name" value="Globin-like_sf"/>
</dbReference>
<reference evidence="2" key="1">
    <citation type="submission" date="2020-12" db="EMBL/GenBank/DDBJ databases">
        <title>Metabolic potential, ecology and presence of endohyphal bacteria is reflected in genomic diversity of Mucoromycotina.</title>
        <authorList>
            <person name="Muszewska A."/>
            <person name="Okrasinska A."/>
            <person name="Steczkiewicz K."/>
            <person name="Drgas O."/>
            <person name="Orlowska M."/>
            <person name="Perlinska-Lenart U."/>
            <person name="Aleksandrzak-Piekarczyk T."/>
            <person name="Szatraj K."/>
            <person name="Zielenkiewicz U."/>
            <person name="Pilsyk S."/>
            <person name="Malc E."/>
            <person name="Mieczkowski P."/>
            <person name="Kruszewska J.S."/>
            <person name="Biernat P."/>
            <person name="Pawlowska J."/>
        </authorList>
    </citation>
    <scope>NUCLEOTIDE SEQUENCE</scope>
    <source>
        <strain evidence="2">WA0000067209</strain>
    </source>
</reference>
<dbReference type="EMBL" id="JAEPQZ010000003">
    <property type="protein sequence ID" value="KAG2183331.1"/>
    <property type="molecule type" value="Genomic_DNA"/>
</dbReference>
<dbReference type="Proteomes" id="UP000654370">
    <property type="component" value="Unassembled WGS sequence"/>
</dbReference>
<dbReference type="OrthoDB" id="436496at2759"/>
<dbReference type="AlphaFoldDB" id="A0A8H7Q267"/>
<dbReference type="InterPro" id="IPR012292">
    <property type="entry name" value="Globin/Proto"/>
</dbReference>
<dbReference type="SUPFAM" id="SSF46458">
    <property type="entry name" value="Globin-like"/>
    <property type="match status" value="1"/>
</dbReference>
<organism evidence="2 3">
    <name type="scientific">Mortierella isabellina</name>
    <name type="common">Filamentous fungus</name>
    <name type="synonym">Umbelopsis isabellina</name>
    <dbReference type="NCBI Taxonomy" id="91625"/>
    <lineage>
        <taxon>Eukaryota</taxon>
        <taxon>Fungi</taxon>
        <taxon>Fungi incertae sedis</taxon>
        <taxon>Mucoromycota</taxon>
        <taxon>Mucoromycotina</taxon>
        <taxon>Umbelopsidomycetes</taxon>
        <taxon>Umbelopsidales</taxon>
        <taxon>Umbelopsidaceae</taxon>
        <taxon>Umbelopsis</taxon>
    </lineage>
</organism>
<evidence type="ECO:0000313" key="3">
    <source>
        <dbReference type="Proteomes" id="UP000654370"/>
    </source>
</evidence>
<dbReference type="CDD" id="cd01040">
    <property type="entry name" value="Mb-like"/>
    <property type="match status" value="1"/>
</dbReference>
<dbReference type="GO" id="GO:0071500">
    <property type="term" value="P:cellular response to nitrosative stress"/>
    <property type="evidence" value="ECO:0007669"/>
    <property type="project" value="TreeGrafter"/>
</dbReference>
<dbReference type="GO" id="GO:0071949">
    <property type="term" value="F:FAD binding"/>
    <property type="evidence" value="ECO:0007669"/>
    <property type="project" value="TreeGrafter"/>
</dbReference>
<proteinExistence type="predicted"/>
<dbReference type="InterPro" id="IPR000971">
    <property type="entry name" value="Globin"/>
</dbReference>
<gene>
    <name evidence="2" type="ORF">INT43_006336</name>
</gene>
<accession>A0A8H7Q267</accession>
<name>A0A8H7Q267_MORIS</name>
<dbReference type="GO" id="GO:0020037">
    <property type="term" value="F:heme binding"/>
    <property type="evidence" value="ECO:0007669"/>
    <property type="project" value="InterPro"/>
</dbReference>
<dbReference type="GO" id="GO:0008941">
    <property type="term" value="F:nitric oxide dioxygenase NAD(P)H activity"/>
    <property type="evidence" value="ECO:0007669"/>
    <property type="project" value="TreeGrafter"/>
</dbReference>
<evidence type="ECO:0000313" key="2">
    <source>
        <dbReference type="EMBL" id="KAG2183331.1"/>
    </source>
</evidence>
<dbReference type="PANTHER" id="PTHR43396">
    <property type="entry name" value="FLAVOHEMOPROTEIN"/>
    <property type="match status" value="1"/>
</dbReference>
<sequence length="186" mass="21519">MYSKRKMSNNREVAIVEPTAEEMEVVRNTWHVVAHNRLPDDDKNVSPSLAFGLAFYNAMFREDPELEKLFPNIMKQARALTGMISYITKPSAGLVELRQSMRELGSRHAFYGVKMEMFTVVGQAFITALQERLEDKYDTETGQCWLKAYIFISHNMKIGLESQLNWEEGRQNASDEKKPKRKFCSI</sequence>
<dbReference type="PANTHER" id="PTHR43396:SF6">
    <property type="entry name" value="ABL201WP"/>
    <property type="match status" value="1"/>
</dbReference>
<comment type="caution">
    <text evidence="2">The sequence shown here is derived from an EMBL/GenBank/DDBJ whole genome shotgun (WGS) entry which is preliminary data.</text>
</comment>
<dbReference type="GO" id="GO:0046210">
    <property type="term" value="P:nitric oxide catabolic process"/>
    <property type="evidence" value="ECO:0007669"/>
    <property type="project" value="TreeGrafter"/>
</dbReference>
<feature type="non-terminal residue" evidence="2">
    <location>
        <position position="1"/>
    </location>
</feature>
<evidence type="ECO:0000259" key="1">
    <source>
        <dbReference type="PROSITE" id="PS01033"/>
    </source>
</evidence>
<dbReference type="PROSITE" id="PS01033">
    <property type="entry name" value="GLOBIN"/>
    <property type="match status" value="1"/>
</dbReference>
<dbReference type="GO" id="GO:0019825">
    <property type="term" value="F:oxygen binding"/>
    <property type="evidence" value="ECO:0007669"/>
    <property type="project" value="InterPro"/>
</dbReference>
<dbReference type="Pfam" id="PF00042">
    <property type="entry name" value="Globin"/>
    <property type="match status" value="1"/>
</dbReference>
<dbReference type="Gene3D" id="1.10.490.10">
    <property type="entry name" value="Globins"/>
    <property type="match status" value="1"/>
</dbReference>
<keyword evidence="3" id="KW-1185">Reference proteome</keyword>
<dbReference type="InterPro" id="IPR044399">
    <property type="entry name" value="Mb-like_M"/>
</dbReference>
<feature type="domain" description="Globin" evidence="1">
    <location>
        <begin position="17"/>
        <end position="161"/>
    </location>
</feature>
<protein>
    <recommendedName>
        <fullName evidence="1">Globin domain-containing protein</fullName>
    </recommendedName>
</protein>